<organism evidence="4 5">
    <name type="scientific">Sesamum alatum</name>
    <dbReference type="NCBI Taxonomy" id="300844"/>
    <lineage>
        <taxon>Eukaryota</taxon>
        <taxon>Viridiplantae</taxon>
        <taxon>Streptophyta</taxon>
        <taxon>Embryophyta</taxon>
        <taxon>Tracheophyta</taxon>
        <taxon>Spermatophyta</taxon>
        <taxon>Magnoliopsida</taxon>
        <taxon>eudicotyledons</taxon>
        <taxon>Gunneridae</taxon>
        <taxon>Pentapetalae</taxon>
        <taxon>asterids</taxon>
        <taxon>lamiids</taxon>
        <taxon>Lamiales</taxon>
        <taxon>Pedaliaceae</taxon>
        <taxon>Sesamum</taxon>
    </lineage>
</organism>
<dbReference type="Proteomes" id="UP001293254">
    <property type="component" value="Unassembled WGS sequence"/>
</dbReference>
<feature type="chain" id="PRO_5042132951" evidence="3">
    <location>
        <begin position="25"/>
        <end position="173"/>
    </location>
</feature>
<evidence type="ECO:0000256" key="2">
    <source>
        <dbReference type="ARBA" id="ARBA00023157"/>
    </source>
</evidence>
<evidence type="ECO:0000256" key="3">
    <source>
        <dbReference type="SAM" id="SignalP"/>
    </source>
</evidence>
<gene>
    <name evidence="4" type="ORF">Salat_0339600</name>
</gene>
<comment type="similarity">
    <text evidence="1">Belongs to the Ole e I family.</text>
</comment>
<keyword evidence="5" id="KW-1185">Reference proteome</keyword>
<comment type="caution">
    <text evidence="4">The sequence shown here is derived from an EMBL/GenBank/DDBJ whole genome shotgun (WGS) entry which is preliminary data.</text>
</comment>
<keyword evidence="2" id="KW-1015">Disulfide bond</keyword>
<accession>A0AAE1Z1F0</accession>
<dbReference type="AlphaFoldDB" id="A0AAE1Z1F0"/>
<name>A0AAE1Z1F0_9LAMI</name>
<proteinExistence type="inferred from homology"/>
<evidence type="ECO:0000313" key="4">
    <source>
        <dbReference type="EMBL" id="KAK4440047.1"/>
    </source>
</evidence>
<dbReference type="InterPro" id="IPR006041">
    <property type="entry name" value="Pollen_Ole_e1_allergen"/>
</dbReference>
<dbReference type="Pfam" id="PF01190">
    <property type="entry name" value="Pollen_Ole_e_1"/>
    <property type="match status" value="1"/>
</dbReference>
<dbReference type="PANTHER" id="PTHR31614">
    <property type="entry name" value="PROTEIN DOWNSTREAM OF FLC-RELATED"/>
    <property type="match status" value="1"/>
</dbReference>
<protein>
    <submittedName>
        <fullName evidence="4">Pollen allergen Sal k</fullName>
    </submittedName>
</protein>
<reference evidence="4" key="1">
    <citation type="submission" date="2020-06" db="EMBL/GenBank/DDBJ databases">
        <authorList>
            <person name="Li T."/>
            <person name="Hu X."/>
            <person name="Zhang T."/>
            <person name="Song X."/>
            <person name="Zhang H."/>
            <person name="Dai N."/>
            <person name="Sheng W."/>
            <person name="Hou X."/>
            <person name="Wei L."/>
        </authorList>
    </citation>
    <scope>NUCLEOTIDE SEQUENCE</scope>
    <source>
        <strain evidence="4">3651</strain>
        <tissue evidence="4">Leaf</tissue>
    </source>
</reference>
<evidence type="ECO:0000313" key="5">
    <source>
        <dbReference type="Proteomes" id="UP001293254"/>
    </source>
</evidence>
<reference evidence="4" key="2">
    <citation type="journal article" date="2024" name="Plant">
        <title>Genomic evolution and insights into agronomic trait innovations of Sesamum species.</title>
        <authorList>
            <person name="Miao H."/>
            <person name="Wang L."/>
            <person name="Qu L."/>
            <person name="Liu H."/>
            <person name="Sun Y."/>
            <person name="Le M."/>
            <person name="Wang Q."/>
            <person name="Wei S."/>
            <person name="Zheng Y."/>
            <person name="Lin W."/>
            <person name="Duan Y."/>
            <person name="Cao H."/>
            <person name="Xiong S."/>
            <person name="Wang X."/>
            <person name="Wei L."/>
            <person name="Li C."/>
            <person name="Ma Q."/>
            <person name="Ju M."/>
            <person name="Zhao R."/>
            <person name="Li G."/>
            <person name="Mu C."/>
            <person name="Tian Q."/>
            <person name="Mei H."/>
            <person name="Zhang T."/>
            <person name="Gao T."/>
            <person name="Zhang H."/>
        </authorList>
    </citation>
    <scope>NUCLEOTIDE SEQUENCE</scope>
    <source>
        <strain evidence="4">3651</strain>
    </source>
</reference>
<evidence type="ECO:0000256" key="1">
    <source>
        <dbReference type="ARBA" id="ARBA00010049"/>
    </source>
</evidence>
<feature type="signal peptide" evidence="3">
    <location>
        <begin position="1"/>
        <end position="24"/>
    </location>
</feature>
<dbReference type="PANTHER" id="PTHR31614:SF24">
    <property type="entry name" value="OLEE1-LIKE PROTEIN"/>
    <property type="match status" value="1"/>
</dbReference>
<keyword evidence="3" id="KW-0732">Signal</keyword>
<sequence length="173" mass="19385">MAARLAIILAGALFILSLVQVTNSEKPKFIVKGKVFCDICRANFVNKFSTLMPGAEVKLECKNEESGKVTYRLRGGVTNRKGEYRLVAEGDHEEEYCEVTLVKSGQRNCSEIPIDGLGDKPAAEVTLTANNGFHDEFRHANPLYFTTKKRAPQCEELKKELEDYKEDDEPVPN</sequence>
<dbReference type="EMBL" id="JACGWO010000001">
    <property type="protein sequence ID" value="KAK4440047.1"/>
    <property type="molecule type" value="Genomic_DNA"/>
</dbReference>